<evidence type="ECO:0000256" key="1">
    <source>
        <dbReference type="SAM" id="Phobius"/>
    </source>
</evidence>
<sequence>MWQRIQTIYMLLAFVALVLFNFFSLANFSFNDTTWELMPYQFVGNEMGGAPLYFLRFGGIAANLVALVILFMITRYNNRRLQLRLGHISYFFLLVLTVVMYINMGSIKDFMEESMGKIEVVYNLGSYLPVIAIAFLILANRSIKKDEELIRSMDRLR</sequence>
<dbReference type="RefSeq" id="WP_147013956.1">
    <property type="nucleotide sequence ID" value="NZ_VORB01000004.1"/>
</dbReference>
<comment type="caution">
    <text evidence="2">The sequence shown here is derived from an EMBL/GenBank/DDBJ whole genome shotgun (WGS) entry which is preliminary data.</text>
</comment>
<dbReference type="Pfam" id="PF14126">
    <property type="entry name" value="DUF4293"/>
    <property type="match status" value="1"/>
</dbReference>
<keyword evidence="1" id="KW-0812">Transmembrane</keyword>
<feature type="transmembrane region" description="Helical" evidence="1">
    <location>
        <begin position="124"/>
        <end position="143"/>
    </location>
</feature>
<dbReference type="Proteomes" id="UP000321168">
    <property type="component" value="Unassembled WGS sequence"/>
</dbReference>
<organism evidence="2 3">
    <name type="scientific">Luteibaculum oceani</name>
    <dbReference type="NCBI Taxonomy" id="1294296"/>
    <lineage>
        <taxon>Bacteria</taxon>
        <taxon>Pseudomonadati</taxon>
        <taxon>Bacteroidota</taxon>
        <taxon>Flavobacteriia</taxon>
        <taxon>Flavobacteriales</taxon>
        <taxon>Luteibaculaceae</taxon>
        <taxon>Luteibaculum</taxon>
    </lineage>
</organism>
<feature type="transmembrane region" description="Helical" evidence="1">
    <location>
        <begin position="50"/>
        <end position="73"/>
    </location>
</feature>
<proteinExistence type="predicted"/>
<gene>
    <name evidence="2" type="ORF">FRX97_04780</name>
</gene>
<dbReference type="InterPro" id="IPR025635">
    <property type="entry name" value="DUF4293"/>
</dbReference>
<keyword evidence="1" id="KW-1133">Transmembrane helix</keyword>
<keyword evidence="3" id="KW-1185">Reference proteome</keyword>
<accession>A0A5C6VA21</accession>
<evidence type="ECO:0000313" key="2">
    <source>
        <dbReference type="EMBL" id="TXC81321.1"/>
    </source>
</evidence>
<feature type="transmembrane region" description="Helical" evidence="1">
    <location>
        <begin position="7"/>
        <end position="30"/>
    </location>
</feature>
<protein>
    <submittedName>
        <fullName evidence="2">DUF4293 family protein</fullName>
    </submittedName>
</protein>
<dbReference type="OrthoDB" id="594989at2"/>
<feature type="transmembrane region" description="Helical" evidence="1">
    <location>
        <begin position="85"/>
        <end position="104"/>
    </location>
</feature>
<evidence type="ECO:0000313" key="3">
    <source>
        <dbReference type="Proteomes" id="UP000321168"/>
    </source>
</evidence>
<dbReference type="AlphaFoldDB" id="A0A5C6VA21"/>
<dbReference type="EMBL" id="VORB01000004">
    <property type="protein sequence ID" value="TXC81321.1"/>
    <property type="molecule type" value="Genomic_DNA"/>
</dbReference>
<keyword evidence="1" id="KW-0472">Membrane</keyword>
<name>A0A5C6VA21_9FLAO</name>
<reference evidence="2 3" key="1">
    <citation type="submission" date="2019-08" db="EMBL/GenBank/DDBJ databases">
        <title>Genome of Luteibaculum oceani JCM 18817.</title>
        <authorList>
            <person name="Bowman J.P."/>
        </authorList>
    </citation>
    <scope>NUCLEOTIDE SEQUENCE [LARGE SCALE GENOMIC DNA]</scope>
    <source>
        <strain evidence="2 3">JCM 18817</strain>
    </source>
</reference>